<comment type="caution">
    <text evidence="1">The sequence shown here is derived from an EMBL/GenBank/DDBJ whole genome shotgun (WGS) entry which is preliminary data.</text>
</comment>
<sequence>NLLVEQDAKEDPEKESSAEYQRIEKCFSIIKTVILEEDFSRLFPVLSRLLKCRIIFWNVIDDIEKFKDKVPKECVDELITNLLVEITNLEDLEEKARILQISDYVSSKHKIENSELFDPLKDILNSLFTAVEKEKESFDYGKDFLSSGPAKSFSIQSSIMFEIFVFCSLFSVSSKIFIEGTWPALKAEFILSRYSSAIP</sequence>
<accession>X1DKG0</accession>
<proteinExistence type="predicted"/>
<evidence type="ECO:0000313" key="1">
    <source>
        <dbReference type="EMBL" id="GAH08780.1"/>
    </source>
</evidence>
<reference evidence="1" key="1">
    <citation type="journal article" date="2014" name="Front. Microbiol.">
        <title>High frequency of phylogenetically diverse reductive dehalogenase-homologous genes in deep subseafloor sedimentary metagenomes.</title>
        <authorList>
            <person name="Kawai M."/>
            <person name="Futagami T."/>
            <person name="Toyoda A."/>
            <person name="Takaki Y."/>
            <person name="Nishi S."/>
            <person name="Hori S."/>
            <person name="Arai W."/>
            <person name="Tsubouchi T."/>
            <person name="Morono Y."/>
            <person name="Uchiyama I."/>
            <person name="Ito T."/>
            <person name="Fujiyama A."/>
            <person name="Inagaki F."/>
            <person name="Takami H."/>
        </authorList>
    </citation>
    <scope>NUCLEOTIDE SEQUENCE</scope>
    <source>
        <strain evidence="1">Expedition CK06-06</strain>
    </source>
</reference>
<dbReference type="EMBL" id="BART01033572">
    <property type="protein sequence ID" value="GAH08780.1"/>
    <property type="molecule type" value="Genomic_DNA"/>
</dbReference>
<name>X1DKG0_9ZZZZ</name>
<feature type="non-terminal residue" evidence="1">
    <location>
        <position position="1"/>
    </location>
</feature>
<dbReference type="AlphaFoldDB" id="X1DKG0"/>
<protein>
    <submittedName>
        <fullName evidence="1">Uncharacterized protein</fullName>
    </submittedName>
</protein>
<organism evidence="1">
    <name type="scientific">marine sediment metagenome</name>
    <dbReference type="NCBI Taxonomy" id="412755"/>
    <lineage>
        <taxon>unclassified sequences</taxon>
        <taxon>metagenomes</taxon>
        <taxon>ecological metagenomes</taxon>
    </lineage>
</organism>
<gene>
    <name evidence="1" type="ORF">S01H4_57639</name>
</gene>